<dbReference type="GeneID" id="301324281"/>
<evidence type="ECO:0000313" key="1">
    <source>
        <dbReference type="EMBL" id="MBV3383573.1"/>
    </source>
</evidence>
<dbReference type="InterPro" id="IPR019635">
    <property type="entry name" value="DUF2500"/>
</dbReference>
<evidence type="ECO:0000313" key="4">
    <source>
        <dbReference type="Proteomes" id="UP001197492"/>
    </source>
</evidence>
<comment type="caution">
    <text evidence="1">The sequence shown here is derived from an EMBL/GenBank/DDBJ whole genome shotgun (WGS) entry which is preliminary data.</text>
</comment>
<dbReference type="EMBL" id="JAHOEL010000090">
    <property type="protein sequence ID" value="MBV3393587.1"/>
    <property type="molecule type" value="Genomic_DNA"/>
</dbReference>
<dbReference type="Pfam" id="PF10694">
    <property type="entry name" value="DUF2500"/>
    <property type="match status" value="1"/>
</dbReference>
<gene>
    <name evidence="1" type="ORF">KSV97_10210</name>
    <name evidence="2" type="ORF">KSW06_10095</name>
</gene>
<dbReference type="AlphaFoldDB" id="A0AAW4MXN9"/>
<evidence type="ECO:0000313" key="3">
    <source>
        <dbReference type="Proteomes" id="UP001196408"/>
    </source>
</evidence>
<name>A0AAW4MXN9_9FIRM</name>
<dbReference type="RefSeq" id="WP_217748233.1">
    <property type="nucleotide sequence ID" value="NZ_JAHOEB010000092.1"/>
</dbReference>
<accession>A0AAW4MXN9</accession>
<dbReference type="EMBL" id="JAHOEF010000091">
    <property type="protein sequence ID" value="MBV3383573.1"/>
    <property type="molecule type" value="Genomic_DNA"/>
</dbReference>
<proteinExistence type="predicted"/>
<dbReference type="Proteomes" id="UP001196408">
    <property type="component" value="Unassembled WGS sequence"/>
</dbReference>
<keyword evidence="4" id="KW-1185">Reference proteome</keyword>
<dbReference type="Proteomes" id="UP001197492">
    <property type="component" value="Unassembled WGS sequence"/>
</dbReference>
<reference evidence="1 4" key="1">
    <citation type="submission" date="2021-06" db="EMBL/GenBank/DDBJ databases">
        <title>Collection of gut derived symbiotic bacterial strains cultured from healthy donors.</title>
        <authorList>
            <person name="Lin H."/>
            <person name="Littmann E."/>
            <person name="Pamer E.G."/>
        </authorList>
    </citation>
    <scope>NUCLEOTIDE SEQUENCE</scope>
    <source>
        <strain evidence="2 4">MSK.21.70</strain>
        <strain evidence="1">MSK.21.82</strain>
    </source>
</reference>
<organism evidence="1 3">
    <name type="scientific">Catenibacterium mitsuokai</name>
    <dbReference type="NCBI Taxonomy" id="100886"/>
    <lineage>
        <taxon>Bacteria</taxon>
        <taxon>Bacillati</taxon>
        <taxon>Bacillota</taxon>
        <taxon>Erysipelotrichia</taxon>
        <taxon>Erysipelotrichales</taxon>
        <taxon>Coprobacillaceae</taxon>
        <taxon>Catenibacterium</taxon>
    </lineage>
</organism>
<protein>
    <submittedName>
        <fullName evidence="1">DUF2500 domain-containing protein</fullName>
    </submittedName>
</protein>
<sequence>MFGESILWWLKNNRSAVHSIRANVLTKEMNGHKYCICFGLEDGQMKRFPVDYYTYISLKEGEEGILTYQGNRFIRYDRGGE</sequence>
<evidence type="ECO:0000313" key="2">
    <source>
        <dbReference type="EMBL" id="MBV3393587.1"/>
    </source>
</evidence>